<dbReference type="Gene3D" id="3.40.190.290">
    <property type="match status" value="1"/>
</dbReference>
<gene>
    <name evidence="6" type="ORF">J2T15_005534</name>
</gene>
<dbReference type="Pfam" id="PF03466">
    <property type="entry name" value="LysR_substrate"/>
    <property type="match status" value="1"/>
</dbReference>
<dbReference type="CDD" id="cd05466">
    <property type="entry name" value="PBP2_LTTR_substrate"/>
    <property type="match status" value="1"/>
</dbReference>
<evidence type="ECO:0000256" key="1">
    <source>
        <dbReference type="ARBA" id="ARBA00009437"/>
    </source>
</evidence>
<dbReference type="Proteomes" id="UP001229346">
    <property type="component" value="Unassembled WGS sequence"/>
</dbReference>
<evidence type="ECO:0000256" key="2">
    <source>
        <dbReference type="ARBA" id="ARBA00023015"/>
    </source>
</evidence>
<dbReference type="GO" id="GO:0003677">
    <property type="term" value="F:DNA binding"/>
    <property type="evidence" value="ECO:0007669"/>
    <property type="project" value="UniProtKB-KW"/>
</dbReference>
<dbReference type="Gene3D" id="1.10.10.10">
    <property type="entry name" value="Winged helix-like DNA-binding domain superfamily/Winged helix DNA-binding domain"/>
    <property type="match status" value="1"/>
</dbReference>
<proteinExistence type="inferred from homology"/>
<comment type="similarity">
    <text evidence="1">Belongs to the LysR transcriptional regulatory family.</text>
</comment>
<accession>A0ABT9U908</accession>
<evidence type="ECO:0000256" key="4">
    <source>
        <dbReference type="ARBA" id="ARBA00023163"/>
    </source>
</evidence>
<dbReference type="PROSITE" id="PS50931">
    <property type="entry name" value="HTH_LYSR"/>
    <property type="match status" value="1"/>
</dbReference>
<keyword evidence="2" id="KW-0805">Transcription regulation</keyword>
<dbReference type="InterPro" id="IPR005119">
    <property type="entry name" value="LysR_subst-bd"/>
</dbReference>
<feature type="domain" description="HTH lysR-type" evidence="5">
    <location>
        <begin position="3"/>
        <end position="60"/>
    </location>
</feature>
<organism evidence="6 7">
    <name type="scientific">Paenibacillus harenae</name>
    <dbReference type="NCBI Taxonomy" id="306543"/>
    <lineage>
        <taxon>Bacteria</taxon>
        <taxon>Bacillati</taxon>
        <taxon>Bacillota</taxon>
        <taxon>Bacilli</taxon>
        <taxon>Bacillales</taxon>
        <taxon>Paenibacillaceae</taxon>
        <taxon>Paenibacillus</taxon>
    </lineage>
</organism>
<dbReference type="SUPFAM" id="SSF46785">
    <property type="entry name" value="Winged helix' DNA-binding domain"/>
    <property type="match status" value="1"/>
</dbReference>
<reference evidence="6 7" key="1">
    <citation type="submission" date="2023-07" db="EMBL/GenBank/DDBJ databases">
        <title>Sorghum-associated microbial communities from plants grown in Nebraska, USA.</title>
        <authorList>
            <person name="Schachtman D."/>
        </authorList>
    </citation>
    <scope>NUCLEOTIDE SEQUENCE [LARGE SCALE GENOMIC DNA]</scope>
    <source>
        <strain evidence="6 7">CC482</strain>
    </source>
</reference>
<dbReference type="PRINTS" id="PR00039">
    <property type="entry name" value="HTHLYSR"/>
</dbReference>
<dbReference type="PANTHER" id="PTHR30126">
    <property type="entry name" value="HTH-TYPE TRANSCRIPTIONAL REGULATOR"/>
    <property type="match status" value="1"/>
</dbReference>
<sequence>MDINLEWYRVFYWIAKTGSLTAAAEQLHITQPAVSHTVKQLEDKMGGALFFRTSKGVKLTAEGDVLLRYIEQAFHSISNGEKAIAEMNNLNSGEIHIGASDTLCNHYLLTYLEQFHEQHPSIRIHVTNRTTPETLALLKQGKIDFGIVGSPSSDKQIHYLRTALVHDCLVGSKKYAHLARTPIALDNIRHYPLLMLENGASTRAYIDEYAASSGIKLMPEFELGSIDLLVQFALRGFGLAFVIREFVQERLHKGELIELTMNPPLPDRSIGVATLHGVPLSAASKAFLALLPSYDEQAANRKSDA</sequence>
<keyword evidence="3 6" id="KW-0238">DNA-binding</keyword>
<keyword evidence="7" id="KW-1185">Reference proteome</keyword>
<evidence type="ECO:0000313" key="7">
    <source>
        <dbReference type="Proteomes" id="UP001229346"/>
    </source>
</evidence>
<dbReference type="EMBL" id="JAUSSU010000015">
    <property type="protein sequence ID" value="MDQ0116058.1"/>
    <property type="molecule type" value="Genomic_DNA"/>
</dbReference>
<keyword evidence="4" id="KW-0804">Transcription</keyword>
<dbReference type="SUPFAM" id="SSF53850">
    <property type="entry name" value="Periplasmic binding protein-like II"/>
    <property type="match status" value="1"/>
</dbReference>
<dbReference type="InterPro" id="IPR036388">
    <property type="entry name" value="WH-like_DNA-bd_sf"/>
</dbReference>
<name>A0ABT9U908_PAEHA</name>
<comment type="caution">
    <text evidence="6">The sequence shown here is derived from an EMBL/GenBank/DDBJ whole genome shotgun (WGS) entry which is preliminary data.</text>
</comment>
<dbReference type="InterPro" id="IPR036390">
    <property type="entry name" value="WH_DNA-bd_sf"/>
</dbReference>
<dbReference type="InterPro" id="IPR000847">
    <property type="entry name" value="LysR_HTH_N"/>
</dbReference>
<evidence type="ECO:0000313" key="6">
    <source>
        <dbReference type="EMBL" id="MDQ0116058.1"/>
    </source>
</evidence>
<dbReference type="PANTHER" id="PTHR30126:SF64">
    <property type="entry name" value="HTH-TYPE TRANSCRIPTIONAL REGULATOR CITR"/>
    <property type="match status" value="1"/>
</dbReference>
<dbReference type="RefSeq" id="WP_307208082.1">
    <property type="nucleotide sequence ID" value="NZ_JAUSSU010000015.1"/>
</dbReference>
<dbReference type="Pfam" id="PF00126">
    <property type="entry name" value="HTH_1"/>
    <property type="match status" value="1"/>
</dbReference>
<evidence type="ECO:0000259" key="5">
    <source>
        <dbReference type="PROSITE" id="PS50931"/>
    </source>
</evidence>
<evidence type="ECO:0000256" key="3">
    <source>
        <dbReference type="ARBA" id="ARBA00023125"/>
    </source>
</evidence>
<protein>
    <submittedName>
        <fullName evidence="6">DNA-binding transcriptional LysR family regulator</fullName>
    </submittedName>
</protein>